<dbReference type="SUPFAM" id="SSF48452">
    <property type="entry name" value="TPR-like"/>
    <property type="match status" value="1"/>
</dbReference>
<dbReference type="Proteomes" id="UP000613266">
    <property type="component" value="Unassembled WGS sequence"/>
</dbReference>
<evidence type="ECO:0000313" key="3">
    <source>
        <dbReference type="Proteomes" id="UP000613266"/>
    </source>
</evidence>
<feature type="domain" description="N-acetyltransferase" evidence="1">
    <location>
        <begin position="167"/>
        <end position="326"/>
    </location>
</feature>
<dbReference type="InterPro" id="IPR000182">
    <property type="entry name" value="GNAT_dom"/>
</dbReference>
<organism evidence="2 3">
    <name type="scientific">Inhella proteolytica</name>
    <dbReference type="NCBI Taxonomy" id="2795029"/>
    <lineage>
        <taxon>Bacteria</taxon>
        <taxon>Pseudomonadati</taxon>
        <taxon>Pseudomonadota</taxon>
        <taxon>Betaproteobacteria</taxon>
        <taxon>Burkholderiales</taxon>
        <taxon>Sphaerotilaceae</taxon>
        <taxon>Inhella</taxon>
    </lineage>
</organism>
<dbReference type="SUPFAM" id="SSF55729">
    <property type="entry name" value="Acyl-CoA N-acyltransferases (Nat)"/>
    <property type="match status" value="1"/>
</dbReference>
<dbReference type="Gene3D" id="1.25.40.10">
    <property type="entry name" value="Tetratricopeptide repeat domain"/>
    <property type="match status" value="1"/>
</dbReference>
<proteinExistence type="predicted"/>
<keyword evidence="3" id="KW-1185">Reference proteome</keyword>
<sequence length="361" mass="40325">MNQEPAGLPVLEWVRRGDWTSVNTYFARKSPSTADEFAARALLRTLEDRSVAAGTSALADWRRACALQPDNLMYAVNLTQALLDEGEAREALDVALALRALAPRSCLVLEKLALALTAHDRWEEAGAVAQHACALAKAEGLKWSARVQAVWDDLATAWWRPVHLGALTLRLPEASDLPFLADCFRDADFMRRYHRFQGSEPADLRRFLWRAKRPPHEVRRRDWLVQGPQGRPLGLAALVDMDFGNSRAELLVGLPGVPRNLSLGLQATLAAMQFGFERLGLAKLVSHVYADNLEAQANTLHLGFVQEGLLRAHIQTSAGPVNLYVNGLLRDEYAAHPKLRKMLARWRYRAPLHKESADLLR</sequence>
<dbReference type="InterPro" id="IPR016181">
    <property type="entry name" value="Acyl_CoA_acyltransferase"/>
</dbReference>
<reference evidence="2" key="1">
    <citation type="submission" date="2020-12" db="EMBL/GenBank/DDBJ databases">
        <title>The genome sequence of Inhella sp. 1Y17.</title>
        <authorList>
            <person name="Liu Y."/>
        </authorList>
    </citation>
    <scope>NUCLEOTIDE SEQUENCE</scope>
    <source>
        <strain evidence="2">1Y17</strain>
    </source>
</reference>
<dbReference type="Gene3D" id="3.40.630.30">
    <property type="match status" value="1"/>
</dbReference>
<name>A0A931NFI6_9BURK</name>
<gene>
    <name evidence="2" type="ORF">I7X39_04370</name>
</gene>
<dbReference type="PROSITE" id="PS51186">
    <property type="entry name" value="GNAT"/>
    <property type="match status" value="1"/>
</dbReference>
<comment type="caution">
    <text evidence="2">The sequence shown here is derived from an EMBL/GenBank/DDBJ whole genome shotgun (WGS) entry which is preliminary data.</text>
</comment>
<accession>A0A931NFI6</accession>
<evidence type="ECO:0000259" key="1">
    <source>
        <dbReference type="PROSITE" id="PS51186"/>
    </source>
</evidence>
<dbReference type="AlphaFoldDB" id="A0A931NFI6"/>
<evidence type="ECO:0000313" key="2">
    <source>
        <dbReference type="EMBL" id="MBH9576136.1"/>
    </source>
</evidence>
<dbReference type="EMBL" id="JAEDAK010000002">
    <property type="protein sequence ID" value="MBH9576136.1"/>
    <property type="molecule type" value="Genomic_DNA"/>
</dbReference>
<dbReference type="Pfam" id="PF13302">
    <property type="entry name" value="Acetyltransf_3"/>
    <property type="match status" value="1"/>
</dbReference>
<protein>
    <submittedName>
        <fullName evidence="2">GNAT family N-acetyltransferase</fullName>
    </submittedName>
</protein>
<dbReference type="RefSeq" id="WP_198109741.1">
    <property type="nucleotide sequence ID" value="NZ_JAEDAK010000002.1"/>
</dbReference>
<dbReference type="InterPro" id="IPR011990">
    <property type="entry name" value="TPR-like_helical_dom_sf"/>
</dbReference>
<dbReference type="GO" id="GO:0016747">
    <property type="term" value="F:acyltransferase activity, transferring groups other than amino-acyl groups"/>
    <property type="evidence" value="ECO:0007669"/>
    <property type="project" value="InterPro"/>
</dbReference>